<organism evidence="2 3">
    <name type="scientific">Saitozyma podzolica</name>
    <dbReference type="NCBI Taxonomy" id="1890683"/>
    <lineage>
        <taxon>Eukaryota</taxon>
        <taxon>Fungi</taxon>
        <taxon>Dikarya</taxon>
        <taxon>Basidiomycota</taxon>
        <taxon>Agaricomycotina</taxon>
        <taxon>Tremellomycetes</taxon>
        <taxon>Tremellales</taxon>
        <taxon>Trimorphomycetaceae</taxon>
        <taxon>Saitozyma</taxon>
    </lineage>
</organism>
<dbReference type="STRING" id="1890683.A0A427Y3V2"/>
<evidence type="ECO:0000256" key="1">
    <source>
        <dbReference type="ARBA" id="ARBA00023002"/>
    </source>
</evidence>
<dbReference type="Pfam" id="PF00106">
    <property type="entry name" value="adh_short"/>
    <property type="match status" value="1"/>
</dbReference>
<dbReference type="AlphaFoldDB" id="A0A427Y3V2"/>
<dbReference type="Proteomes" id="UP000279259">
    <property type="component" value="Unassembled WGS sequence"/>
</dbReference>
<reference evidence="2 3" key="1">
    <citation type="submission" date="2018-11" db="EMBL/GenBank/DDBJ databases">
        <title>Genome sequence of Saitozyma podzolica DSM 27192.</title>
        <authorList>
            <person name="Aliyu H."/>
            <person name="Gorte O."/>
            <person name="Ochsenreither K."/>
        </authorList>
    </citation>
    <scope>NUCLEOTIDE SEQUENCE [LARGE SCALE GENOMIC DNA]</scope>
    <source>
        <strain evidence="2 3">DSM 27192</strain>
    </source>
</reference>
<accession>A0A427Y3V2</accession>
<sequence length="256" mass="27903">MVKPAAEYLKSVDRSSLGSRTVVIVGGTSGMGAKVAELLSEYGVGRIIIIGRNAQRGAATVENIRHRAPAGGEVRAEYIRGDVSDIQGMKTTADAIGEAVGNQGIDYLVMTQNGVPTGLIQSNADGMDPAFAIQVTLNDLSLDDLSLHGEKYQKMWHARLFGQQSARDSCVLDAFHEEFRLRYKQFEFSHVWPGLVKTPDFTLGAFPLLLLNPAAKADADDAMCYAYTLKPSAIGAWASDPENREKLWEWLIDRAA</sequence>
<dbReference type="OrthoDB" id="2898509at2759"/>
<dbReference type="PANTHER" id="PTHR47534:SF3">
    <property type="entry name" value="ALCOHOL DEHYDROGENASE-LIKE C-TERMINAL DOMAIN-CONTAINING PROTEIN"/>
    <property type="match status" value="1"/>
</dbReference>
<dbReference type="GO" id="GO:0016491">
    <property type="term" value="F:oxidoreductase activity"/>
    <property type="evidence" value="ECO:0007669"/>
    <property type="project" value="UniProtKB-KW"/>
</dbReference>
<gene>
    <name evidence="2" type="ORF">EHS25_003902</name>
</gene>
<evidence type="ECO:0000313" key="3">
    <source>
        <dbReference type="Proteomes" id="UP000279259"/>
    </source>
</evidence>
<dbReference type="InterPro" id="IPR002347">
    <property type="entry name" value="SDR_fam"/>
</dbReference>
<dbReference type="InterPro" id="IPR036291">
    <property type="entry name" value="NAD(P)-bd_dom_sf"/>
</dbReference>
<dbReference type="InterPro" id="IPR052228">
    <property type="entry name" value="Sec_Metab_Biosynth_Oxidored"/>
</dbReference>
<evidence type="ECO:0000313" key="2">
    <source>
        <dbReference type="EMBL" id="RSH85761.1"/>
    </source>
</evidence>
<keyword evidence="1" id="KW-0560">Oxidoreductase</keyword>
<keyword evidence="3" id="KW-1185">Reference proteome</keyword>
<comment type="caution">
    <text evidence="2">The sequence shown here is derived from an EMBL/GenBank/DDBJ whole genome shotgun (WGS) entry which is preliminary data.</text>
</comment>
<dbReference type="Gene3D" id="3.40.50.720">
    <property type="entry name" value="NAD(P)-binding Rossmann-like Domain"/>
    <property type="match status" value="1"/>
</dbReference>
<dbReference type="PANTHER" id="PTHR47534">
    <property type="entry name" value="YALI0E05731P"/>
    <property type="match status" value="1"/>
</dbReference>
<name>A0A427Y3V2_9TREE</name>
<proteinExistence type="predicted"/>
<dbReference type="EMBL" id="RSCD01000019">
    <property type="protein sequence ID" value="RSH85761.1"/>
    <property type="molecule type" value="Genomic_DNA"/>
</dbReference>
<protein>
    <recommendedName>
        <fullName evidence="4">Ketoreductase (KR) domain-containing protein</fullName>
    </recommendedName>
</protein>
<evidence type="ECO:0008006" key="4">
    <source>
        <dbReference type="Google" id="ProtNLM"/>
    </source>
</evidence>
<dbReference type="SUPFAM" id="SSF51735">
    <property type="entry name" value="NAD(P)-binding Rossmann-fold domains"/>
    <property type="match status" value="1"/>
</dbReference>